<organism evidence="2 4">
    <name type="scientific">Xanthomonas fragariae</name>
    <dbReference type="NCBI Taxonomy" id="48664"/>
    <lineage>
        <taxon>Bacteria</taxon>
        <taxon>Pseudomonadati</taxon>
        <taxon>Pseudomonadota</taxon>
        <taxon>Gammaproteobacteria</taxon>
        <taxon>Lysobacterales</taxon>
        <taxon>Lysobacteraceae</taxon>
        <taxon>Xanthomonas</taxon>
    </lineage>
</organism>
<name>A0A1Y6H2G9_9XANT</name>
<reference evidence="1 3" key="1">
    <citation type="submission" date="2017-05" db="EMBL/GenBank/DDBJ databases">
        <authorList>
            <person name="Blom J."/>
        </authorList>
    </citation>
    <scope>NUCLEOTIDE SEQUENCE [LARGE SCALE GENOMIC DNA]</scope>
    <source>
        <strain evidence="1">PD885</strain>
    </source>
</reference>
<protein>
    <submittedName>
        <fullName evidence="2">Uncharacterized protein</fullName>
    </submittedName>
</protein>
<reference evidence="2 4" key="2">
    <citation type="submission" date="2017-05" db="EMBL/GenBank/DDBJ databases">
        <authorList>
            <person name="Song R."/>
            <person name="Chenine A.L."/>
            <person name="Ruprecht R.M."/>
        </authorList>
    </citation>
    <scope>NUCLEOTIDE SEQUENCE [LARGE SCALE GENOMIC DNA]</scope>
    <source>
        <strain evidence="2">PD5205</strain>
    </source>
</reference>
<dbReference type="Proteomes" id="UP000195877">
    <property type="component" value="Chromosome 1"/>
</dbReference>
<dbReference type="EMBL" id="LT853885">
    <property type="protein sequence ID" value="SMR04839.1"/>
    <property type="molecule type" value="Genomic_DNA"/>
</dbReference>
<proteinExistence type="predicted"/>
<dbReference type="EMBL" id="LT853882">
    <property type="protein sequence ID" value="SMQ97698.1"/>
    <property type="molecule type" value="Genomic_DNA"/>
</dbReference>
<evidence type="ECO:0000313" key="1">
    <source>
        <dbReference type="EMBL" id="SMQ97698.1"/>
    </source>
</evidence>
<dbReference type="AlphaFoldDB" id="A0A1Y6H2G9"/>
<accession>A0A1Y6H2G9</accession>
<sequence>MTIPSQQYAGLSEDVYKDRALERVMNFERGWLHFQASGS</sequence>
<evidence type="ECO:0000313" key="4">
    <source>
        <dbReference type="Proteomes" id="UP000195953"/>
    </source>
</evidence>
<evidence type="ECO:0000313" key="2">
    <source>
        <dbReference type="EMBL" id="SMR04839.1"/>
    </source>
</evidence>
<gene>
    <name evidence="2" type="ORF">PD5205_03564</name>
    <name evidence="1" type="ORF">PD885_00429</name>
</gene>
<evidence type="ECO:0000313" key="3">
    <source>
        <dbReference type="Proteomes" id="UP000195877"/>
    </source>
</evidence>
<dbReference type="Proteomes" id="UP000195953">
    <property type="component" value="Chromosome 1"/>
</dbReference>
<keyword evidence="3" id="KW-1185">Reference proteome</keyword>